<proteinExistence type="predicted"/>
<dbReference type="Gene3D" id="1.10.287.1100">
    <property type="entry name" value="Sporulation inhibitor A"/>
    <property type="match status" value="1"/>
</dbReference>
<accession>K0J3Q9</accession>
<dbReference type="AlphaFoldDB" id="K0J3Q9"/>
<name>K0J3Q9_AMPXN</name>
<dbReference type="SUPFAM" id="SSF100985">
    <property type="entry name" value="Sporulation inhibitor Sda"/>
    <property type="match status" value="1"/>
</dbReference>
<dbReference type="Pfam" id="PF08970">
    <property type="entry name" value="Sda"/>
    <property type="match status" value="1"/>
</dbReference>
<dbReference type="InterPro" id="IPR015064">
    <property type="entry name" value="Sda"/>
</dbReference>
<protein>
    <submittedName>
        <fullName evidence="1">Putative sporulation inhibitor</fullName>
    </submittedName>
</protein>
<gene>
    <name evidence="1" type="ordered locus">AXY_10790</name>
</gene>
<evidence type="ECO:0000313" key="1">
    <source>
        <dbReference type="EMBL" id="BAM47211.1"/>
    </source>
</evidence>
<dbReference type="OrthoDB" id="2933732at2"/>
<dbReference type="Proteomes" id="UP000006294">
    <property type="component" value="Chromosome"/>
</dbReference>
<organism evidence="1 2">
    <name type="scientific">Amphibacillus xylanus (strain ATCC 51415 / DSM 6626 / JCM 7361 / LMG 17667 / NBRC 15112 / Ep01)</name>
    <dbReference type="NCBI Taxonomy" id="698758"/>
    <lineage>
        <taxon>Bacteria</taxon>
        <taxon>Bacillati</taxon>
        <taxon>Bacillota</taxon>
        <taxon>Bacilli</taxon>
        <taxon>Bacillales</taxon>
        <taxon>Bacillaceae</taxon>
        <taxon>Amphibacillus</taxon>
    </lineage>
</organism>
<dbReference type="InterPro" id="IPR036916">
    <property type="entry name" value="Sda_sf"/>
</dbReference>
<keyword evidence="2" id="KW-1185">Reference proteome</keyword>
<dbReference type="HOGENOM" id="CLU_197451_0_1_9"/>
<dbReference type="EMBL" id="AP012050">
    <property type="protein sequence ID" value="BAM47211.1"/>
    <property type="molecule type" value="Genomic_DNA"/>
</dbReference>
<evidence type="ECO:0000313" key="2">
    <source>
        <dbReference type="Proteomes" id="UP000006294"/>
    </source>
</evidence>
<dbReference type="KEGG" id="axl:AXY_10790"/>
<sequence length="51" mass="6042">MDKLTNELLLECYEKAVELNLDEAFIRLIEQEIYSRSLTHMISGFSHIRNN</sequence>
<reference evidence="1 2" key="1">
    <citation type="submission" date="2011-01" db="EMBL/GenBank/DDBJ databases">
        <title>Whole genome sequence of Amphibacillus xylinus NBRC 15112.</title>
        <authorList>
            <person name="Nakazawa H."/>
            <person name="Katano Y."/>
            <person name="Nakamura S."/>
            <person name="Sasagawa M."/>
            <person name="Fukada J."/>
            <person name="Arai T."/>
            <person name="Sasakura N."/>
            <person name="Mochizuki D."/>
            <person name="Hosoyama A."/>
            <person name="Harada K."/>
            <person name="Horikawa H."/>
            <person name="Kato Y."/>
            <person name="Harada T."/>
            <person name="Sasaki K."/>
            <person name="Sekiguchi M."/>
            <person name="Hodoyama M."/>
            <person name="Nishiko R."/>
            <person name="Narita H."/>
            <person name="Hanamaki A."/>
            <person name="Hata C."/>
            <person name="Konno Y."/>
            <person name="Niimura Y."/>
            <person name="Yamazaki S."/>
            <person name="Fujita N."/>
        </authorList>
    </citation>
    <scope>NUCLEOTIDE SEQUENCE [LARGE SCALE GENOMIC DNA]</scope>
    <source>
        <strain evidence="2">ATCC 51415 / DSM 6626 / JCM 7361 / LMG 17667 / NBRC 15112 / Ep01</strain>
    </source>
</reference>
<dbReference type="RefSeq" id="WP_015009816.1">
    <property type="nucleotide sequence ID" value="NC_018704.1"/>
</dbReference>